<dbReference type="Proteomes" id="UP000479000">
    <property type="component" value="Unassembled WGS sequence"/>
</dbReference>
<evidence type="ECO:0000256" key="1">
    <source>
        <dbReference type="SAM" id="MobiDB-lite"/>
    </source>
</evidence>
<feature type="region of interest" description="Disordered" evidence="1">
    <location>
        <begin position="30"/>
        <end position="103"/>
    </location>
</feature>
<gene>
    <name evidence="2" type="ORF">NTEN_LOCUS3102</name>
</gene>
<accession>A0A6H5G3H3</accession>
<feature type="compositionally biased region" description="Pro residues" evidence="1">
    <location>
        <begin position="92"/>
        <end position="103"/>
    </location>
</feature>
<dbReference type="EMBL" id="CADCXU010004688">
    <property type="protein sequence ID" value="CAA9996621.1"/>
    <property type="molecule type" value="Genomic_DNA"/>
</dbReference>
<evidence type="ECO:0000313" key="3">
    <source>
        <dbReference type="Proteomes" id="UP000479000"/>
    </source>
</evidence>
<sequence>MRCSCGALQVGDRILTANGRPVSERISRLEDLGSSGIDQDFPDWNGDTTRESIDTSYTATSPTQQSDDEETCSSLRLSESVADGLGEGRPSQPVPPPPPSPPCPLQTNYRLRKVNLPAHWRGSSTNTAMLDPVEQAQTPQNFPVEVEPVASFSTFRTPKPPPSHNREPSVTHSIFQTDAQTIVQKVILSKATSKPITCKRFYPNFHAGFQF</sequence>
<evidence type="ECO:0008006" key="4">
    <source>
        <dbReference type="Google" id="ProtNLM"/>
    </source>
</evidence>
<keyword evidence="3" id="KW-1185">Reference proteome</keyword>
<feature type="compositionally biased region" description="Polar residues" evidence="1">
    <location>
        <begin position="54"/>
        <end position="65"/>
    </location>
</feature>
<organism evidence="2 3">
    <name type="scientific">Nesidiocoris tenuis</name>
    <dbReference type="NCBI Taxonomy" id="355587"/>
    <lineage>
        <taxon>Eukaryota</taxon>
        <taxon>Metazoa</taxon>
        <taxon>Ecdysozoa</taxon>
        <taxon>Arthropoda</taxon>
        <taxon>Hexapoda</taxon>
        <taxon>Insecta</taxon>
        <taxon>Pterygota</taxon>
        <taxon>Neoptera</taxon>
        <taxon>Paraneoptera</taxon>
        <taxon>Hemiptera</taxon>
        <taxon>Heteroptera</taxon>
        <taxon>Panheteroptera</taxon>
        <taxon>Cimicomorpha</taxon>
        <taxon>Miridae</taxon>
        <taxon>Dicyphina</taxon>
        <taxon>Nesidiocoris</taxon>
    </lineage>
</organism>
<name>A0A6H5G3H3_9HEMI</name>
<reference evidence="2 3" key="1">
    <citation type="submission" date="2020-02" db="EMBL/GenBank/DDBJ databases">
        <authorList>
            <person name="Ferguson B K."/>
        </authorList>
    </citation>
    <scope>NUCLEOTIDE SEQUENCE [LARGE SCALE GENOMIC DNA]</scope>
</reference>
<dbReference type="AlphaFoldDB" id="A0A6H5G3H3"/>
<dbReference type="OrthoDB" id="75502at2759"/>
<proteinExistence type="predicted"/>
<evidence type="ECO:0000313" key="2">
    <source>
        <dbReference type="EMBL" id="CAA9996621.1"/>
    </source>
</evidence>
<protein>
    <recommendedName>
        <fullName evidence="4">PDZ domain-containing protein</fullName>
    </recommendedName>
</protein>